<proteinExistence type="predicted"/>
<feature type="region of interest" description="Disordered" evidence="1">
    <location>
        <begin position="302"/>
        <end position="327"/>
    </location>
</feature>
<reference evidence="2" key="1">
    <citation type="submission" date="2024-05" db="EMBL/GenBank/DDBJ databases">
        <authorList>
            <person name="Cai S.Y."/>
            <person name="Jin L.M."/>
            <person name="Li H.R."/>
        </authorList>
    </citation>
    <scope>NUCLEOTIDE SEQUENCE</scope>
    <source>
        <strain evidence="2">A5-74</strain>
    </source>
</reference>
<dbReference type="EMBL" id="CP159218">
    <property type="protein sequence ID" value="XCG63363.1"/>
    <property type="molecule type" value="Genomic_DNA"/>
</dbReference>
<name>A0AAU8DPW2_9ACTN</name>
<sequence length="327" mass="35944">MAPHAETRALQQLLRTGTPQQSIERAVTHGELTRLRRGVFDAPAAQERTPSDRYRQLVLAVGVQAGDPLISHLSAAAVHDLPVVGGDRSVVHTTTNRRHGGQRRAGVHRHVAHRPDRVVELNGLRVTSLHRTLIDVARTEALITSVPILDAVLHRAGVSMTQLTAELRNAGRQRGVNRARLALSLAEARCESPGESASRVVMHEIGVDLPVNQVEIFDRAGVFLGRSDFWFEGTATVGEFDGLMKYGSIPDGSKGREELIREKRREDAIRRTGAVMARWTWSDLRSRTTFAALLRDALDQGRRASEKGLVSASFRPVKNPSDRTPGS</sequence>
<protein>
    <recommendedName>
        <fullName evidence="3">Transcriptional regulator, AbiEi antitoxin, Type IV TA system</fullName>
    </recommendedName>
</protein>
<dbReference type="AlphaFoldDB" id="A0AAU8DPW2"/>
<organism evidence="2">
    <name type="scientific">Nakamurella sp. A5-74</name>
    <dbReference type="NCBI Taxonomy" id="3158264"/>
    <lineage>
        <taxon>Bacteria</taxon>
        <taxon>Bacillati</taxon>
        <taxon>Actinomycetota</taxon>
        <taxon>Actinomycetes</taxon>
        <taxon>Nakamurellales</taxon>
        <taxon>Nakamurellaceae</taxon>
        <taxon>Nakamurella</taxon>
    </lineage>
</organism>
<gene>
    <name evidence="2" type="ORF">ABLG96_19520</name>
</gene>
<evidence type="ECO:0008006" key="3">
    <source>
        <dbReference type="Google" id="ProtNLM"/>
    </source>
</evidence>
<accession>A0AAU8DPW2</accession>
<dbReference type="RefSeq" id="WP_353648978.1">
    <property type="nucleotide sequence ID" value="NZ_CP159218.1"/>
</dbReference>
<evidence type="ECO:0000256" key="1">
    <source>
        <dbReference type="SAM" id="MobiDB-lite"/>
    </source>
</evidence>
<evidence type="ECO:0000313" key="2">
    <source>
        <dbReference type="EMBL" id="XCG63363.1"/>
    </source>
</evidence>